<name>A0ABW0PUS0_9HYPH</name>
<accession>A0ABW0PUS0</accession>
<comment type="caution">
    <text evidence="1">The sequence shown here is derived from an EMBL/GenBank/DDBJ whole genome shotgun (WGS) entry which is preliminary data.</text>
</comment>
<dbReference type="InterPro" id="IPR011990">
    <property type="entry name" value="TPR-like_helical_dom_sf"/>
</dbReference>
<evidence type="ECO:0000313" key="1">
    <source>
        <dbReference type="EMBL" id="MFC5516228.1"/>
    </source>
</evidence>
<keyword evidence="2" id="KW-1185">Reference proteome</keyword>
<dbReference type="EMBL" id="JBHSML010000003">
    <property type="protein sequence ID" value="MFC5516228.1"/>
    <property type="molecule type" value="Genomic_DNA"/>
</dbReference>
<dbReference type="RefSeq" id="WP_266341568.1">
    <property type="nucleotide sequence ID" value="NZ_JAPKNH010000001.1"/>
</dbReference>
<sequence length="359" mass="39676">MDRADALALAEAYKQVIADPTDTAANMEYARLAEAVGQPRKALATYERVLLQNPDNAEAQAALARIRRQLQPETTLITLETGLGYETNPLQRHDDFEGSLKAYAGGRIEDERLFGDTRWRTLLTGNAEYFSDVSELDYGYLGGVTGPLVPVATNLTVNPFAGGGVSFLDNAYYYSEAIAGMQFEGSLQGAYQLLRVRGGYRSFGDQSFSTDGFYADIVGRWVSPDVLDQGDAFVFTPHGRWSDIGGLNITSVSFGPDDIKPGAYVSWGARFEYFNKVADWLTLGGGVDVTQTLYTDLLAANGEKRDDVLIEPLLSAVFNRALGMQTDLAFDYRFQWNESNDTEAEFENHIFTARVVTRF</sequence>
<organism evidence="1 2">
    <name type="scientific">Kaistia terrae</name>
    <dbReference type="NCBI Taxonomy" id="537017"/>
    <lineage>
        <taxon>Bacteria</taxon>
        <taxon>Pseudomonadati</taxon>
        <taxon>Pseudomonadota</taxon>
        <taxon>Alphaproteobacteria</taxon>
        <taxon>Hyphomicrobiales</taxon>
        <taxon>Kaistiaceae</taxon>
        <taxon>Kaistia</taxon>
    </lineage>
</organism>
<dbReference type="Proteomes" id="UP001596150">
    <property type="component" value="Unassembled WGS sequence"/>
</dbReference>
<dbReference type="Gene3D" id="1.25.40.10">
    <property type="entry name" value="Tetratricopeptide repeat domain"/>
    <property type="match status" value="1"/>
</dbReference>
<proteinExistence type="predicted"/>
<gene>
    <name evidence="1" type="ORF">ACFPP9_10640</name>
</gene>
<dbReference type="Pfam" id="PF14559">
    <property type="entry name" value="TPR_19"/>
    <property type="match status" value="1"/>
</dbReference>
<protein>
    <submittedName>
        <fullName evidence="1">Tetratricopeptide repeat protein</fullName>
    </submittedName>
</protein>
<dbReference type="SUPFAM" id="SSF48452">
    <property type="entry name" value="TPR-like"/>
    <property type="match status" value="1"/>
</dbReference>
<reference evidence="2" key="1">
    <citation type="journal article" date="2019" name="Int. J. Syst. Evol. Microbiol.">
        <title>The Global Catalogue of Microorganisms (GCM) 10K type strain sequencing project: providing services to taxonomists for standard genome sequencing and annotation.</title>
        <authorList>
            <consortium name="The Broad Institute Genomics Platform"/>
            <consortium name="The Broad Institute Genome Sequencing Center for Infectious Disease"/>
            <person name="Wu L."/>
            <person name="Ma J."/>
        </authorList>
    </citation>
    <scope>NUCLEOTIDE SEQUENCE [LARGE SCALE GENOMIC DNA]</scope>
    <source>
        <strain evidence="2">KACC 12633</strain>
    </source>
</reference>
<evidence type="ECO:0000313" key="2">
    <source>
        <dbReference type="Proteomes" id="UP001596150"/>
    </source>
</evidence>